<dbReference type="RefSeq" id="WP_172990783.1">
    <property type="nucleotide sequence ID" value="NZ_CP054038.1"/>
</dbReference>
<organism evidence="1 2">
    <name type="scientific">Microbacterium hominis</name>
    <dbReference type="NCBI Taxonomy" id="162426"/>
    <lineage>
        <taxon>Bacteria</taxon>
        <taxon>Bacillati</taxon>
        <taxon>Actinomycetota</taxon>
        <taxon>Actinomycetes</taxon>
        <taxon>Micrococcales</taxon>
        <taxon>Microbacteriaceae</taxon>
        <taxon>Microbacterium</taxon>
    </lineage>
</organism>
<dbReference type="Proteomes" id="UP000502498">
    <property type="component" value="Chromosome"/>
</dbReference>
<name>A0A7D4PNK8_9MICO</name>
<gene>
    <name evidence="1" type="ORF">HQM25_13955</name>
</gene>
<reference evidence="1 2" key="1">
    <citation type="submission" date="2020-05" db="EMBL/GenBank/DDBJ databases">
        <title>Strain PA2F3 complete genome.</title>
        <authorList>
            <person name="Kim Y.-S."/>
            <person name="Kim S.-J."/>
            <person name="Jung H.-k."/>
            <person name="Kim S.-E."/>
            <person name="Kim K.-H."/>
        </authorList>
    </citation>
    <scope>NUCLEOTIDE SEQUENCE [LARGE SCALE GENOMIC DNA]</scope>
    <source>
        <strain evidence="1 2">PA2F3</strain>
    </source>
</reference>
<evidence type="ECO:0000313" key="1">
    <source>
        <dbReference type="EMBL" id="QKJ20355.1"/>
    </source>
</evidence>
<dbReference type="EMBL" id="CP054038">
    <property type="protein sequence ID" value="QKJ20355.1"/>
    <property type="molecule type" value="Genomic_DNA"/>
</dbReference>
<evidence type="ECO:0000313" key="2">
    <source>
        <dbReference type="Proteomes" id="UP000502498"/>
    </source>
</evidence>
<sequence>MFERDFAAAVFDLLVERIGWRRRAPVRGLLNPATVRTAQEGDIFWGLGLDGLSEPIAMLDVRAVRGPLTANALLLQGLEVPKVFGDAAMLLPRYVPELSDASGHGRTGGAMLLGPSSSVDATFSEHVRVVSGVGPLSETLHAIVQSSMVVSASVTAVAIAESLNVPARLFADPVVANRFEQRDYLAGTGRPFAKISGSAARALGDEAYPPPTIDLDLLDSTFPQPSAEISTEGEPRESIAVSAEAYTVPAHLLMGWQETIHRQEGSPDPASFARDLSLRLDSARASSDLGLAQEVARAAEYVSIVNPELVAEAAGDDARLLSAVAARKLGLVASALATRGDEARASLTFSRGLADEVLLGIGLSGPSIDAGWPRTLVLRLESESNSLRVDVDYRLFDQQRVQWRLDLDFLIPLSALSEQDRWRLSVVVGDVVIPVTIGALRPLSDPGSRPERGSQVILSVGAITKGFEVR</sequence>
<proteinExistence type="predicted"/>
<accession>A0A7D4PNK8</accession>
<dbReference type="AlphaFoldDB" id="A0A7D4PNK8"/>
<protein>
    <submittedName>
        <fullName evidence="1">Uncharacterized protein</fullName>
    </submittedName>
</protein>